<dbReference type="HAMAP" id="MF_01147">
    <property type="entry name" value="Lgt"/>
    <property type="match status" value="1"/>
</dbReference>
<feature type="transmembrane region" description="Helical" evidence="7">
    <location>
        <begin position="168"/>
        <end position="190"/>
    </location>
</feature>
<dbReference type="PROSITE" id="PS01311">
    <property type="entry name" value="LGT"/>
    <property type="match status" value="1"/>
</dbReference>
<evidence type="ECO:0000256" key="4">
    <source>
        <dbReference type="ARBA" id="ARBA00022692"/>
    </source>
</evidence>
<dbReference type="GO" id="GO:0008961">
    <property type="term" value="F:phosphatidylglycerol-prolipoprotein diacylglyceryl transferase activity"/>
    <property type="evidence" value="ECO:0007669"/>
    <property type="project" value="UniProtKB-UniRule"/>
</dbReference>
<dbReference type="Pfam" id="PF01790">
    <property type="entry name" value="LGT"/>
    <property type="match status" value="1"/>
</dbReference>
<keyword evidence="3 7" id="KW-0808">Transferase</keyword>
<dbReference type="EC" id="2.5.1.145" evidence="7"/>
<name>A0A9D1DV01_9FIRM</name>
<comment type="catalytic activity">
    <reaction evidence="7">
        <text>L-cysteinyl-[prolipoprotein] + a 1,2-diacyl-sn-glycero-3-phospho-(1'-sn-glycerol) = an S-1,2-diacyl-sn-glyceryl-L-cysteinyl-[prolipoprotein] + sn-glycerol 1-phosphate + H(+)</text>
        <dbReference type="Rhea" id="RHEA:56712"/>
        <dbReference type="Rhea" id="RHEA-COMP:14679"/>
        <dbReference type="Rhea" id="RHEA-COMP:14680"/>
        <dbReference type="ChEBI" id="CHEBI:15378"/>
        <dbReference type="ChEBI" id="CHEBI:29950"/>
        <dbReference type="ChEBI" id="CHEBI:57685"/>
        <dbReference type="ChEBI" id="CHEBI:64716"/>
        <dbReference type="ChEBI" id="CHEBI:140658"/>
        <dbReference type="EC" id="2.5.1.145"/>
    </reaction>
</comment>
<dbReference type="GO" id="GO:0005886">
    <property type="term" value="C:plasma membrane"/>
    <property type="evidence" value="ECO:0007669"/>
    <property type="project" value="UniProtKB-SubCell"/>
</dbReference>
<reference evidence="8" key="2">
    <citation type="journal article" date="2021" name="PeerJ">
        <title>Extensive microbial diversity within the chicken gut microbiome revealed by metagenomics and culture.</title>
        <authorList>
            <person name="Gilroy R."/>
            <person name="Ravi A."/>
            <person name="Getino M."/>
            <person name="Pursley I."/>
            <person name="Horton D.L."/>
            <person name="Alikhan N.F."/>
            <person name="Baker D."/>
            <person name="Gharbi K."/>
            <person name="Hall N."/>
            <person name="Watson M."/>
            <person name="Adriaenssens E.M."/>
            <person name="Foster-Nyarko E."/>
            <person name="Jarju S."/>
            <person name="Secka A."/>
            <person name="Antonio M."/>
            <person name="Oren A."/>
            <person name="Chaudhuri R.R."/>
            <person name="La Ragione R."/>
            <person name="Hildebrand F."/>
            <person name="Pallen M.J."/>
        </authorList>
    </citation>
    <scope>NUCLEOTIDE SEQUENCE</scope>
    <source>
        <strain evidence="8">CHK184-20233</strain>
    </source>
</reference>
<reference evidence="8" key="1">
    <citation type="submission" date="2020-10" db="EMBL/GenBank/DDBJ databases">
        <authorList>
            <person name="Gilroy R."/>
        </authorList>
    </citation>
    <scope>NUCLEOTIDE SEQUENCE</scope>
    <source>
        <strain evidence="8">CHK184-20233</strain>
    </source>
</reference>
<evidence type="ECO:0000256" key="7">
    <source>
        <dbReference type="HAMAP-Rule" id="MF_01147"/>
    </source>
</evidence>
<comment type="caution">
    <text evidence="8">The sequence shown here is derived from an EMBL/GenBank/DDBJ whole genome shotgun (WGS) entry which is preliminary data.</text>
</comment>
<dbReference type="InterPro" id="IPR001640">
    <property type="entry name" value="Lgt"/>
</dbReference>
<organism evidence="8 9">
    <name type="scientific">Candidatus Onthousia excrementipullorum</name>
    <dbReference type="NCBI Taxonomy" id="2840884"/>
    <lineage>
        <taxon>Bacteria</taxon>
        <taxon>Bacillati</taxon>
        <taxon>Bacillota</taxon>
        <taxon>Bacilli</taxon>
        <taxon>Candidatus Onthousia</taxon>
    </lineage>
</organism>
<evidence type="ECO:0000313" key="9">
    <source>
        <dbReference type="Proteomes" id="UP000824232"/>
    </source>
</evidence>
<comment type="pathway">
    <text evidence="7">Protein modification; lipoprotein biosynthesis (diacylglyceryl transfer).</text>
</comment>
<keyword evidence="4 7" id="KW-0812">Transmembrane</keyword>
<dbReference type="NCBIfam" id="TIGR00544">
    <property type="entry name" value="lgt"/>
    <property type="match status" value="1"/>
</dbReference>
<keyword evidence="5 7" id="KW-1133">Transmembrane helix</keyword>
<comment type="function">
    <text evidence="7">Catalyzes the transfer of the diacylglyceryl group from phosphatidylglycerol to the sulfhydryl group of the N-terminal cysteine of a prolipoprotein, the first step in the formation of mature lipoproteins.</text>
</comment>
<evidence type="ECO:0000256" key="2">
    <source>
        <dbReference type="ARBA" id="ARBA00022475"/>
    </source>
</evidence>
<evidence type="ECO:0000256" key="1">
    <source>
        <dbReference type="ARBA" id="ARBA00007150"/>
    </source>
</evidence>
<dbReference type="EMBL" id="DVHC01000055">
    <property type="protein sequence ID" value="HIR59477.1"/>
    <property type="molecule type" value="Genomic_DNA"/>
</dbReference>
<evidence type="ECO:0000313" key="8">
    <source>
        <dbReference type="EMBL" id="HIR59477.1"/>
    </source>
</evidence>
<evidence type="ECO:0000256" key="5">
    <source>
        <dbReference type="ARBA" id="ARBA00022989"/>
    </source>
</evidence>
<accession>A0A9D1DV01</accession>
<gene>
    <name evidence="7" type="primary">lgt</name>
    <name evidence="8" type="ORF">IAB38_05440</name>
</gene>
<sequence length="265" mass="31224">MDRVLLDLGFIKIYYYSIFILLGVIAGGVLVFLELRKEKVNKDELFDMFFYTIIFAFLGARAYYVLFNLSYYLSNPIEILYIWHGGLAIHGGILGGLLYLWYYSKKHKLNLLKLLDILVVGLIIGQAIGRWGNFFNSEAYGYVTSYGYLKSLYIPEFIIRGMYINGDYYMPTFFFESIWNVIGFIILLVIRKFYKNLKTGQLMGFYMMWYSFIRFIIEGMRLDSLMLGPIRVAQLVSVVLFVVGVYFVFIRRNKKLYREDVLYEI</sequence>
<keyword evidence="6 7" id="KW-0472">Membrane</keyword>
<comment type="similarity">
    <text evidence="1 7">Belongs to the Lgt family.</text>
</comment>
<keyword evidence="8" id="KW-0328">Glycosyltransferase</keyword>
<dbReference type="PANTHER" id="PTHR30589:SF0">
    <property type="entry name" value="PHOSPHATIDYLGLYCEROL--PROLIPOPROTEIN DIACYLGLYCERYL TRANSFERASE"/>
    <property type="match status" value="1"/>
</dbReference>
<comment type="subcellular location">
    <subcellularLocation>
        <location evidence="7">Cell membrane</location>
        <topology evidence="7">Multi-pass membrane protein</topology>
    </subcellularLocation>
</comment>
<feature type="binding site" evidence="7">
    <location>
        <position position="130"/>
    </location>
    <ligand>
        <name>a 1,2-diacyl-sn-glycero-3-phospho-(1'-sn-glycerol)</name>
        <dbReference type="ChEBI" id="CHEBI:64716"/>
    </ligand>
</feature>
<feature type="transmembrane region" description="Helical" evidence="7">
    <location>
        <begin position="114"/>
        <end position="132"/>
    </location>
</feature>
<evidence type="ECO:0000256" key="3">
    <source>
        <dbReference type="ARBA" id="ARBA00022679"/>
    </source>
</evidence>
<proteinExistence type="inferred from homology"/>
<dbReference type="GO" id="GO:0042158">
    <property type="term" value="P:lipoprotein biosynthetic process"/>
    <property type="evidence" value="ECO:0007669"/>
    <property type="project" value="UniProtKB-UniRule"/>
</dbReference>
<dbReference type="PANTHER" id="PTHR30589">
    <property type="entry name" value="PROLIPOPROTEIN DIACYLGLYCERYL TRANSFERASE"/>
    <property type="match status" value="1"/>
</dbReference>
<evidence type="ECO:0000256" key="6">
    <source>
        <dbReference type="ARBA" id="ARBA00023136"/>
    </source>
</evidence>
<feature type="transmembrane region" description="Helical" evidence="7">
    <location>
        <begin position="79"/>
        <end position="102"/>
    </location>
</feature>
<protein>
    <recommendedName>
        <fullName evidence="7">Phosphatidylglycerol--prolipoprotein diacylglyceryl transferase</fullName>
        <ecNumber evidence="7">2.5.1.145</ecNumber>
    </recommendedName>
</protein>
<feature type="transmembrane region" description="Helical" evidence="7">
    <location>
        <begin position="202"/>
        <end position="220"/>
    </location>
</feature>
<dbReference type="Proteomes" id="UP000824232">
    <property type="component" value="Unassembled WGS sequence"/>
</dbReference>
<feature type="transmembrane region" description="Helical" evidence="7">
    <location>
        <begin position="232"/>
        <end position="250"/>
    </location>
</feature>
<dbReference type="AlphaFoldDB" id="A0A9D1DV01"/>
<keyword evidence="2 7" id="KW-1003">Cell membrane</keyword>
<feature type="transmembrane region" description="Helical" evidence="7">
    <location>
        <begin position="13"/>
        <end position="33"/>
    </location>
</feature>
<feature type="transmembrane region" description="Helical" evidence="7">
    <location>
        <begin position="45"/>
        <end position="67"/>
    </location>
</feature>